<dbReference type="InterPro" id="IPR002156">
    <property type="entry name" value="RNaseH_domain"/>
</dbReference>
<reference evidence="2" key="1">
    <citation type="submission" date="2023-10" db="EMBL/GenBank/DDBJ databases">
        <title>Genome assemblies of two species of porcelain crab, Petrolisthes cinctipes and Petrolisthes manimaculis (Anomura: Porcellanidae).</title>
        <authorList>
            <person name="Angst P."/>
        </authorList>
    </citation>
    <scope>NUCLEOTIDE SEQUENCE</scope>
    <source>
        <strain evidence="2">PB745_01</strain>
        <tissue evidence="2">Gill</tissue>
    </source>
</reference>
<dbReference type="SUPFAM" id="SSF53098">
    <property type="entry name" value="Ribonuclease H-like"/>
    <property type="match status" value="1"/>
</dbReference>
<comment type="caution">
    <text evidence="2">The sequence shown here is derived from an EMBL/GenBank/DDBJ whole genome shotgun (WGS) entry which is preliminary data.</text>
</comment>
<dbReference type="GO" id="GO:0003676">
    <property type="term" value="F:nucleic acid binding"/>
    <property type="evidence" value="ECO:0007669"/>
    <property type="project" value="InterPro"/>
</dbReference>
<evidence type="ECO:0000259" key="1">
    <source>
        <dbReference type="PROSITE" id="PS50879"/>
    </source>
</evidence>
<accession>A0AAE1KUE3</accession>
<sequence>MTVLCWAVYDHCCCAAGCLVASINKSINLPPPVARSLLLEHAFTHRESLPVYTDGSKSDAGVGFGVVFPDFCHGGRLPSVMSIFTAELSAILYAYQNIFTLPQPTFTLFSDSCSALQALCNFNSSHPLVLAILEWLVFLGHHGRKVTFCWVPPHVGVDENERADGLAKATVSNSRPPARHHPVPAVDLRPYIDATVRSCWQDRWDAILANKLRDICQRLGLWSYSGLSRRWETALFCLRISHTLLTPGFIMERAHPPYCDDCLVPLTVRDLIVECPSLGDLPRRHLSEYRKGDGSFSLSQVLGEETCSVGGNTRV</sequence>
<dbReference type="Proteomes" id="UP001286313">
    <property type="component" value="Unassembled WGS sequence"/>
</dbReference>
<dbReference type="PROSITE" id="PS50879">
    <property type="entry name" value="RNASE_H_1"/>
    <property type="match status" value="1"/>
</dbReference>
<protein>
    <recommendedName>
        <fullName evidence="1">RNase H type-1 domain-containing protein</fullName>
    </recommendedName>
</protein>
<proteinExistence type="predicted"/>
<dbReference type="Pfam" id="PF00075">
    <property type="entry name" value="RNase_H"/>
    <property type="match status" value="1"/>
</dbReference>
<dbReference type="Gene3D" id="3.30.420.10">
    <property type="entry name" value="Ribonuclease H-like superfamily/Ribonuclease H"/>
    <property type="match status" value="1"/>
</dbReference>
<dbReference type="InterPro" id="IPR036397">
    <property type="entry name" value="RNaseH_sf"/>
</dbReference>
<dbReference type="AlphaFoldDB" id="A0AAE1KUE3"/>
<gene>
    <name evidence="2" type="ORF">Pcinc_010548</name>
</gene>
<dbReference type="CDD" id="cd09276">
    <property type="entry name" value="Rnase_HI_RT_non_LTR"/>
    <property type="match status" value="1"/>
</dbReference>
<feature type="domain" description="RNase H type-1" evidence="1">
    <location>
        <begin position="45"/>
        <end position="172"/>
    </location>
</feature>
<dbReference type="InterPro" id="IPR012337">
    <property type="entry name" value="RNaseH-like_sf"/>
</dbReference>
<organism evidence="2 3">
    <name type="scientific">Petrolisthes cinctipes</name>
    <name type="common">Flat porcelain crab</name>
    <dbReference type="NCBI Taxonomy" id="88211"/>
    <lineage>
        <taxon>Eukaryota</taxon>
        <taxon>Metazoa</taxon>
        <taxon>Ecdysozoa</taxon>
        <taxon>Arthropoda</taxon>
        <taxon>Crustacea</taxon>
        <taxon>Multicrustacea</taxon>
        <taxon>Malacostraca</taxon>
        <taxon>Eumalacostraca</taxon>
        <taxon>Eucarida</taxon>
        <taxon>Decapoda</taxon>
        <taxon>Pleocyemata</taxon>
        <taxon>Anomura</taxon>
        <taxon>Galatheoidea</taxon>
        <taxon>Porcellanidae</taxon>
        <taxon>Petrolisthes</taxon>
    </lineage>
</organism>
<name>A0AAE1KUE3_PETCI</name>
<evidence type="ECO:0000313" key="3">
    <source>
        <dbReference type="Proteomes" id="UP001286313"/>
    </source>
</evidence>
<dbReference type="GO" id="GO:0004523">
    <property type="term" value="F:RNA-DNA hybrid ribonuclease activity"/>
    <property type="evidence" value="ECO:0007669"/>
    <property type="project" value="InterPro"/>
</dbReference>
<keyword evidence="3" id="KW-1185">Reference proteome</keyword>
<dbReference type="EMBL" id="JAWQEG010000821">
    <property type="protein sequence ID" value="KAK3885204.1"/>
    <property type="molecule type" value="Genomic_DNA"/>
</dbReference>
<evidence type="ECO:0000313" key="2">
    <source>
        <dbReference type="EMBL" id="KAK3885204.1"/>
    </source>
</evidence>